<feature type="short sequence motif" description="'KMSKS' region" evidence="11">
    <location>
        <begin position="524"/>
        <end position="528"/>
    </location>
</feature>
<feature type="binding site" evidence="11">
    <location>
        <position position="527"/>
    </location>
    <ligand>
        <name>ATP</name>
        <dbReference type="ChEBI" id="CHEBI:30616"/>
    </ligand>
</feature>
<dbReference type="SUPFAM" id="SSF47323">
    <property type="entry name" value="Anticodon-binding domain of a subclass of class I aminoacyl-tRNA synthetases"/>
    <property type="match status" value="1"/>
</dbReference>
<dbReference type="PANTHER" id="PTHR11946:SF93">
    <property type="entry name" value="VALINE--TRNA LIGASE, CHLOROPLASTIC_MITOCHONDRIAL 2"/>
    <property type="match status" value="1"/>
</dbReference>
<keyword evidence="8 11" id="KW-0175">Coiled coil</keyword>
<evidence type="ECO:0000256" key="2">
    <source>
        <dbReference type="ARBA" id="ARBA00011245"/>
    </source>
</evidence>
<dbReference type="HAMAP" id="MF_02004">
    <property type="entry name" value="Val_tRNA_synth_type1"/>
    <property type="match status" value="1"/>
</dbReference>
<dbReference type="CDD" id="cd00817">
    <property type="entry name" value="ValRS_core"/>
    <property type="match status" value="1"/>
</dbReference>
<dbReference type="GO" id="GO:0002161">
    <property type="term" value="F:aminoacyl-tRNA deacylase activity"/>
    <property type="evidence" value="ECO:0007669"/>
    <property type="project" value="InterPro"/>
</dbReference>
<accession>A0A1B3SKM7</accession>
<dbReference type="InterPro" id="IPR013155">
    <property type="entry name" value="M/V/L/I-tRNA-synth_anticd-bd"/>
</dbReference>
<dbReference type="FunFam" id="3.40.50.620:FF:000032">
    <property type="entry name" value="Valine--tRNA ligase"/>
    <property type="match status" value="1"/>
</dbReference>
<dbReference type="PROSITE" id="PS00178">
    <property type="entry name" value="AA_TRNA_LIGASE_I"/>
    <property type="match status" value="1"/>
</dbReference>
<dbReference type="GO" id="GO:0006438">
    <property type="term" value="P:valyl-tRNA aminoacylation"/>
    <property type="evidence" value="ECO:0007669"/>
    <property type="project" value="UniProtKB-UniRule"/>
</dbReference>
<protein>
    <recommendedName>
        <fullName evidence="11">Valine--tRNA ligase</fullName>
        <ecNumber evidence="11">6.1.1.9</ecNumber>
    </recommendedName>
    <alternativeName>
        <fullName evidence="11">Valyl-tRNA synthetase</fullName>
        <shortName evidence="11">ValRS</shortName>
    </alternativeName>
</protein>
<dbReference type="SUPFAM" id="SSF46589">
    <property type="entry name" value="tRNA-binding arm"/>
    <property type="match status" value="1"/>
</dbReference>
<dbReference type="EC" id="6.1.1.9" evidence="11"/>
<keyword evidence="3 11" id="KW-0963">Cytoplasm</keyword>
<dbReference type="GO" id="GO:0005524">
    <property type="term" value="F:ATP binding"/>
    <property type="evidence" value="ECO:0007669"/>
    <property type="project" value="UniProtKB-UniRule"/>
</dbReference>
<evidence type="ECO:0000256" key="10">
    <source>
        <dbReference type="ARBA" id="ARBA00047552"/>
    </source>
</evidence>
<dbReference type="Gene3D" id="3.40.50.620">
    <property type="entry name" value="HUPs"/>
    <property type="match status" value="2"/>
</dbReference>
<dbReference type="Gene3D" id="3.90.740.10">
    <property type="entry name" value="Valyl/Leucyl/Isoleucyl-tRNA synthetase, editing domain"/>
    <property type="match status" value="2"/>
</dbReference>
<comment type="function">
    <text evidence="11">Catalyzes the attachment of valine to tRNA(Val). As ValRS can inadvertently accommodate and process structurally similar amino acids such as threonine, to avoid such errors, it has a 'posttransfer' editing activity that hydrolyzes mischarged Thr-tRNA(Val) in a tRNA-dependent manner.</text>
</comment>
<dbReference type="InterPro" id="IPR010978">
    <property type="entry name" value="tRNA-bd_arm"/>
</dbReference>
<keyword evidence="6 11" id="KW-0067">ATP-binding</keyword>
<dbReference type="SUPFAM" id="SSF50677">
    <property type="entry name" value="ValRS/IleRS/LeuRS editing domain"/>
    <property type="match status" value="1"/>
</dbReference>
<evidence type="ECO:0000313" key="14">
    <source>
        <dbReference type="EMBL" id="AOG60492.1"/>
    </source>
</evidence>
<dbReference type="InterPro" id="IPR037118">
    <property type="entry name" value="Val-tRNA_synth_C_sf"/>
</dbReference>
<dbReference type="InterPro" id="IPR009008">
    <property type="entry name" value="Val/Leu/Ile-tRNA-synth_edit"/>
</dbReference>
<gene>
    <name evidence="11 14" type="primary">valS</name>
    <name evidence="14" type="ORF">SHELI_v1c05410</name>
</gene>
<reference evidence="14 15" key="1">
    <citation type="submission" date="2016-08" db="EMBL/GenBank/DDBJ databases">
        <title>Complete genome sequence of Spiroplasma helicoides TABS-2 (DSM 22551).</title>
        <authorList>
            <person name="Shen W.-Y."/>
            <person name="Lo W.-S."/>
            <person name="Lai Y.-C."/>
            <person name="Kuo C.-H."/>
        </authorList>
    </citation>
    <scope>NUCLEOTIDE SEQUENCE [LARGE SCALE GENOMIC DNA]</scope>
    <source>
        <strain evidence="14 15">TABS-2</strain>
    </source>
</reference>
<proteinExistence type="inferred from homology"/>
<dbReference type="Pfam" id="PF08264">
    <property type="entry name" value="Anticodon_1"/>
    <property type="match status" value="1"/>
</dbReference>
<dbReference type="RefSeq" id="WP_069116476.1">
    <property type="nucleotide sequence ID" value="NZ_CP017015.1"/>
</dbReference>
<dbReference type="GO" id="GO:0004832">
    <property type="term" value="F:valine-tRNA ligase activity"/>
    <property type="evidence" value="ECO:0007669"/>
    <property type="project" value="UniProtKB-UniRule"/>
</dbReference>
<comment type="catalytic activity">
    <reaction evidence="10 11">
        <text>tRNA(Val) + L-valine + ATP = L-valyl-tRNA(Val) + AMP + diphosphate</text>
        <dbReference type="Rhea" id="RHEA:10704"/>
        <dbReference type="Rhea" id="RHEA-COMP:9672"/>
        <dbReference type="Rhea" id="RHEA-COMP:9708"/>
        <dbReference type="ChEBI" id="CHEBI:30616"/>
        <dbReference type="ChEBI" id="CHEBI:33019"/>
        <dbReference type="ChEBI" id="CHEBI:57762"/>
        <dbReference type="ChEBI" id="CHEBI:78442"/>
        <dbReference type="ChEBI" id="CHEBI:78537"/>
        <dbReference type="ChEBI" id="CHEBI:456215"/>
        <dbReference type="EC" id="6.1.1.9"/>
    </reaction>
</comment>
<dbReference type="PRINTS" id="PR00986">
    <property type="entry name" value="TRNASYNTHVAL"/>
</dbReference>
<keyword evidence="15" id="KW-1185">Reference proteome</keyword>
<dbReference type="InterPro" id="IPR033705">
    <property type="entry name" value="Anticodon_Ia_Val"/>
</dbReference>
<dbReference type="InterPro" id="IPR014729">
    <property type="entry name" value="Rossmann-like_a/b/a_fold"/>
</dbReference>
<evidence type="ECO:0000256" key="6">
    <source>
        <dbReference type="ARBA" id="ARBA00022840"/>
    </source>
</evidence>
<dbReference type="EMBL" id="CP017015">
    <property type="protein sequence ID" value="AOG60492.1"/>
    <property type="molecule type" value="Genomic_DNA"/>
</dbReference>
<dbReference type="PANTHER" id="PTHR11946">
    <property type="entry name" value="VALYL-TRNA SYNTHETASES"/>
    <property type="match status" value="1"/>
</dbReference>
<dbReference type="FunFam" id="3.40.50.620:FF:000098">
    <property type="entry name" value="Valine--tRNA ligase"/>
    <property type="match status" value="1"/>
</dbReference>
<comment type="domain">
    <text evidence="11">The C-terminal coiled-coil domain is crucial for aminoacylation activity.</text>
</comment>
<dbReference type="NCBIfam" id="NF004349">
    <property type="entry name" value="PRK05729.1"/>
    <property type="match status" value="1"/>
</dbReference>
<feature type="domain" description="Aminoacyl-tRNA synthetase class Ia" evidence="12">
    <location>
        <begin position="19"/>
        <end position="563"/>
    </location>
</feature>
<evidence type="ECO:0000256" key="7">
    <source>
        <dbReference type="ARBA" id="ARBA00022917"/>
    </source>
</evidence>
<sequence length="879" mass="103627">MKKELEKKYDHLAVEKNKYDFWLQNNYFKADVNSKKPPYSIVIPPPNVTGKLHLGHAWDGSLQDTLIRYKKLSGYDTLYLPGMDHAGIATQAKVEQRLREQGITRFDLGREKFVQKVWEWKEEYASFIRKQWEKLGLSLDYSVEKFTYSPELNKLVNKVFCTMYNKGLIYKEKKIVNWDPLQKTAISNIEVIYKETNGGMYHFKYILENDTNSYLEVATTRPETMFGDVCLVVNPKDERYKKYVNQKVINPVNGQLIPVIADSYVDIEFGTGVMKCTPAHDPNDFIIGKKYNLDQIICMNPDGTMNELAGNLNGLDRFEARKQLIVQMQEKGLFIKKEEIVHQVGYSERSDAIVEPYLSEQWFVKMNYLAKQVIDLQKSDNKINFYPNRFDDVLNKWMENVNDWTISRQLWWGHQIPAWYNKNTNEIYVGEVAPKDIENWVQDEDVLDTWFSSALWPFATLEWDGDKNSKYFDRYFPTSTMITGYDIVFFWVARMIFQSLEFTHQKPFNDVLMHGLIRDEQGRKMSKSLGNGVDPMEVIKNFGADSMRYFLLTNSSPGQDLRYSEEKLRASWNFINKIWNASRFVLINLDNKNINIDINNIKKIIDLNENLACKWILTKLTRVQKSYYEAMEKYEFTIIGKTLYNFIWNDYCSWFIELVKADSLGCDEKSKNNLTTVLIFVLKEILVMLHPIMPFVTEEIYQKLKIKNSILEEEFKINEWNYDVNNFEDFIIESIKKIREFRISQNIEKNQILNFSILDDSNTVTSEEWNIFNRYLEFFVKSNVQKTKLIGEVVSIPVGNKFLEIIKASFIDEKKQLLDLQDQKKALEKEINRSQSILSNENFLQKADKNKIEIEKNKFLKYEVEYKAIVEKIKLLSNK</sequence>
<evidence type="ECO:0000256" key="4">
    <source>
        <dbReference type="ARBA" id="ARBA00022598"/>
    </source>
</evidence>
<feature type="domain" description="Methionyl/Valyl/Leucyl/Isoleucyl-tRNA synthetase anticodon-binding" evidence="13">
    <location>
        <begin position="614"/>
        <end position="751"/>
    </location>
</feature>
<evidence type="ECO:0000256" key="1">
    <source>
        <dbReference type="ARBA" id="ARBA00004496"/>
    </source>
</evidence>
<dbReference type="PATRIC" id="fig|216938.3.peg.553"/>
<comment type="similarity">
    <text evidence="11">Belongs to the class-I aminoacyl-tRNA synthetase family. ValS type 1 subfamily.</text>
</comment>
<evidence type="ECO:0000259" key="13">
    <source>
        <dbReference type="Pfam" id="PF08264"/>
    </source>
</evidence>
<evidence type="ECO:0000256" key="9">
    <source>
        <dbReference type="ARBA" id="ARBA00023146"/>
    </source>
</evidence>
<dbReference type="OrthoDB" id="9810365at2"/>
<comment type="domain">
    <text evidence="11">ValRS has two distinct active sites: one for aminoacylation and one for editing. The misactivated threonine is translocated from the active site to the editing site.</text>
</comment>
<dbReference type="KEGG" id="shj:SHELI_v1c05410"/>
<feature type="short sequence motif" description="'HIGH' region" evidence="11">
    <location>
        <begin position="46"/>
        <end position="56"/>
    </location>
</feature>
<dbReference type="Gene3D" id="1.10.287.380">
    <property type="entry name" value="Valyl-tRNA synthetase, C-terminal domain"/>
    <property type="match status" value="1"/>
</dbReference>
<evidence type="ECO:0000259" key="12">
    <source>
        <dbReference type="Pfam" id="PF00133"/>
    </source>
</evidence>
<dbReference type="InterPro" id="IPR001412">
    <property type="entry name" value="aa-tRNA-synth_I_CS"/>
</dbReference>
<dbReference type="STRING" id="216938.SHELI_v1c05410"/>
<dbReference type="SUPFAM" id="SSF52374">
    <property type="entry name" value="Nucleotidylyl transferase"/>
    <property type="match status" value="1"/>
</dbReference>
<keyword evidence="7 11" id="KW-0648">Protein biosynthesis</keyword>
<dbReference type="InterPro" id="IPR002303">
    <property type="entry name" value="Valyl-tRNA_ligase"/>
</dbReference>
<name>A0A1B3SKM7_9MOLU</name>
<dbReference type="Proteomes" id="UP000094378">
    <property type="component" value="Chromosome"/>
</dbReference>
<keyword evidence="4 11" id="KW-0436">Ligase</keyword>
<keyword evidence="9 11" id="KW-0030">Aminoacyl-tRNA synthetase</keyword>
<dbReference type="Pfam" id="PF00133">
    <property type="entry name" value="tRNA-synt_1"/>
    <property type="match status" value="1"/>
</dbReference>
<dbReference type="CDD" id="cd07962">
    <property type="entry name" value="Anticodon_Ia_Val"/>
    <property type="match status" value="1"/>
</dbReference>
<dbReference type="AlphaFoldDB" id="A0A1B3SKM7"/>
<feature type="coiled-coil region" evidence="11">
    <location>
        <begin position="810"/>
        <end position="837"/>
    </location>
</feature>
<comment type="subunit">
    <text evidence="2 11">Monomer.</text>
</comment>
<organism evidence="14 15">
    <name type="scientific">Spiroplasma helicoides</name>
    <dbReference type="NCBI Taxonomy" id="216938"/>
    <lineage>
        <taxon>Bacteria</taxon>
        <taxon>Bacillati</taxon>
        <taxon>Mycoplasmatota</taxon>
        <taxon>Mollicutes</taxon>
        <taxon>Entomoplasmatales</taxon>
        <taxon>Spiroplasmataceae</taxon>
        <taxon>Spiroplasma</taxon>
    </lineage>
</organism>
<evidence type="ECO:0000256" key="5">
    <source>
        <dbReference type="ARBA" id="ARBA00022741"/>
    </source>
</evidence>
<dbReference type="InterPro" id="IPR009080">
    <property type="entry name" value="tRNAsynth_Ia_anticodon-bd"/>
</dbReference>
<evidence type="ECO:0000256" key="3">
    <source>
        <dbReference type="ARBA" id="ARBA00022490"/>
    </source>
</evidence>
<dbReference type="NCBIfam" id="TIGR00422">
    <property type="entry name" value="valS"/>
    <property type="match status" value="1"/>
</dbReference>
<comment type="subcellular location">
    <subcellularLocation>
        <location evidence="1 11">Cytoplasm</location>
    </subcellularLocation>
</comment>
<evidence type="ECO:0000256" key="8">
    <source>
        <dbReference type="ARBA" id="ARBA00023054"/>
    </source>
</evidence>
<dbReference type="GO" id="GO:0005829">
    <property type="term" value="C:cytosol"/>
    <property type="evidence" value="ECO:0007669"/>
    <property type="project" value="TreeGrafter"/>
</dbReference>
<dbReference type="InterPro" id="IPR002300">
    <property type="entry name" value="aa-tRNA-synth_Ia"/>
</dbReference>
<evidence type="ECO:0000313" key="15">
    <source>
        <dbReference type="Proteomes" id="UP000094378"/>
    </source>
</evidence>
<keyword evidence="5 11" id="KW-0547">Nucleotide-binding</keyword>
<evidence type="ECO:0000256" key="11">
    <source>
        <dbReference type="HAMAP-Rule" id="MF_02004"/>
    </source>
</evidence>
<dbReference type="Gene3D" id="1.10.730.10">
    <property type="entry name" value="Isoleucyl-tRNA Synthetase, Domain 1"/>
    <property type="match status" value="1"/>
</dbReference>